<evidence type="ECO:0000313" key="4">
    <source>
        <dbReference type="EMBL" id="KAG2393083.1"/>
    </source>
</evidence>
<dbReference type="Pfam" id="PF00075">
    <property type="entry name" value="RNase_H"/>
    <property type="match status" value="1"/>
</dbReference>
<evidence type="ECO:0000256" key="1">
    <source>
        <dbReference type="SAM" id="Coils"/>
    </source>
</evidence>
<feature type="domain" description="RNase H type-1" evidence="3">
    <location>
        <begin position="879"/>
        <end position="1008"/>
    </location>
</feature>
<keyword evidence="5" id="KW-1185">Reference proteome</keyword>
<feature type="domain" description="Reverse transcriptase" evidence="2">
    <location>
        <begin position="432"/>
        <end position="690"/>
    </location>
</feature>
<dbReference type="PROSITE" id="PS50878">
    <property type="entry name" value="RT_POL"/>
    <property type="match status" value="1"/>
</dbReference>
<reference evidence="4 5" key="1">
    <citation type="journal article" date="2018" name="BMC Genomics">
        <title>The genome of Naegleria lovaniensis, the basis for a comparative approach to unravel pathogenicity factors of the human pathogenic amoeba N. fowleri.</title>
        <authorList>
            <person name="Liechti N."/>
            <person name="Schurch N."/>
            <person name="Bruggmann R."/>
            <person name="Wittwer M."/>
        </authorList>
    </citation>
    <scope>NUCLEOTIDE SEQUENCE [LARGE SCALE GENOMIC DNA]</scope>
    <source>
        <strain evidence="4 5">ATCC 30569</strain>
    </source>
</reference>
<dbReference type="InterPro" id="IPR036397">
    <property type="entry name" value="RNaseH_sf"/>
</dbReference>
<dbReference type="Gene3D" id="3.30.420.10">
    <property type="entry name" value="Ribonuclease H-like superfamily/Ribonuclease H"/>
    <property type="match status" value="1"/>
</dbReference>
<dbReference type="PANTHER" id="PTHR19446">
    <property type="entry name" value="REVERSE TRANSCRIPTASES"/>
    <property type="match status" value="1"/>
</dbReference>
<evidence type="ECO:0000259" key="2">
    <source>
        <dbReference type="PROSITE" id="PS50878"/>
    </source>
</evidence>
<evidence type="ECO:0000259" key="3">
    <source>
        <dbReference type="PROSITE" id="PS50879"/>
    </source>
</evidence>
<dbReference type="InterPro" id="IPR043502">
    <property type="entry name" value="DNA/RNA_pol_sf"/>
</dbReference>
<dbReference type="Pfam" id="PF00078">
    <property type="entry name" value="RVT_1"/>
    <property type="match status" value="1"/>
</dbReference>
<dbReference type="InterPro" id="IPR012337">
    <property type="entry name" value="RNaseH-like_sf"/>
</dbReference>
<dbReference type="PROSITE" id="PS50879">
    <property type="entry name" value="RNASE_H_1"/>
    <property type="match status" value="1"/>
</dbReference>
<dbReference type="Proteomes" id="UP000816034">
    <property type="component" value="Unassembled WGS sequence"/>
</dbReference>
<dbReference type="InterPro" id="IPR000477">
    <property type="entry name" value="RT_dom"/>
</dbReference>
<dbReference type="SUPFAM" id="SSF56672">
    <property type="entry name" value="DNA/RNA polymerases"/>
    <property type="match status" value="1"/>
</dbReference>
<dbReference type="RefSeq" id="XP_044554977.1">
    <property type="nucleotide sequence ID" value="XM_044699872.1"/>
</dbReference>
<dbReference type="InterPro" id="IPR036691">
    <property type="entry name" value="Endo/exonu/phosph_ase_sf"/>
</dbReference>
<name>A0AA88KPF9_NAELO</name>
<comment type="caution">
    <text evidence="4">The sequence shown here is derived from an EMBL/GenBank/DDBJ whole genome shotgun (WGS) entry which is preliminary data.</text>
</comment>
<dbReference type="SUPFAM" id="SSF53098">
    <property type="entry name" value="Ribonuclease H-like"/>
    <property type="match status" value="1"/>
</dbReference>
<dbReference type="GO" id="GO:0003676">
    <property type="term" value="F:nucleic acid binding"/>
    <property type="evidence" value="ECO:0007669"/>
    <property type="project" value="InterPro"/>
</dbReference>
<dbReference type="InterPro" id="IPR002156">
    <property type="entry name" value="RNaseH_domain"/>
</dbReference>
<gene>
    <name evidence="4" type="ORF">C9374_009660</name>
</gene>
<dbReference type="EMBL" id="PYSW02000003">
    <property type="protein sequence ID" value="KAG2393083.1"/>
    <property type="molecule type" value="Genomic_DNA"/>
</dbReference>
<accession>A0AA88KPF9</accession>
<dbReference type="GO" id="GO:0004523">
    <property type="term" value="F:RNA-DNA hybrid ribonuclease activity"/>
    <property type="evidence" value="ECO:0007669"/>
    <property type="project" value="InterPro"/>
</dbReference>
<dbReference type="SUPFAM" id="SSF56219">
    <property type="entry name" value="DNase I-like"/>
    <property type="match status" value="1"/>
</dbReference>
<sequence length="1195" mass="139650">MSIYRIDLFAVTETHINNEDKTKLLFHEMKGDPRKVILNNDYDNTHNGTLLLHKLNKRRNRIFNTNIIHGRLQFTTLVFANRQPLHIIIIYNYTGDQINDEEMSLINEINNILIKFNKEPLILIGDINADTFNPSSLKDKIWLDLLSTHRLYELSSDNPSYIRRSGNKIHRTRSDHMYANRYVRIVREDIMPPVSKNDHLPIRFEIEILNPIRSWKRFIPTSEFEKVTTSLFAAFETKDFNSLENLIKEVSIQRHYVPSLRYKESKNTKDTKDKIAKVLKEMKENDAIDQMTNEIKELNKELEQSSKLDTAQIRKEWIDKINTKNISYLFKFDDKLNSKEINWNSLPHNVTRDSTLKFFKEKFTSQNQNINIRLPKSTVKKGPPEITITNDDVKGAIARIKSHSTGPDFIPNKLLKNMKEDDIKKLTFEFNKMLEEENIPEAMKKGWIKLIPKKDKVESHRDIRPITIMNTLYRLLFNIVAFKLRPWANENLNYRQQAFISNRQVNNHIMVLQGLRQRIKKGFVVTNLDIENAYDSVEHQCLEQALKHCKFPKKLMNFILNAYKGHECTIEWNDSLSEPFVKTRGVPQGCPFAPLAYDCITQIIIDKAIDEWNIPIKPSTISPNAIGLKFFADDLSVVGDVNNKYQERIDDVSKWINELHLKINTKKSLMTVIPHRKHPDFQIKINGENVPRTDNQRTLGNYLTEDSSFKEEIKRRILKIQQLLQLMPIHLIEPRNLNQITMSKTISSFTHIIRGNPVSRTLLQGIDRTIRKQCRKLLQIDMRTSKASLYLPIEKGGLNIPNIELFSKLITIKTIQYQGHSNNCLVKKAVVQSLQNCKKCKTKNLNYWENVWDICNENNLKIIFGRSDHRFKTPKAHKKEREIAIWTDGSRSKDGTGIGILIQSSNATTCHKYKLDPRYTHNMAELSAVVTSLKLIPSSSSVTITTDSEIAQKIFTNNNYRGQFIQLKREYEATIQDKKLKVTIEWVKGHDKCQENNFVDKLAKNASTKGKFLDPKNLFTQEQLLIIKDSLWIPNPCRIIRNNWLSQISENSQVTNLVSDTTFRYIEGKSTPHHKYSIWRNLNFCHVRSFKQHICPECNVPLSHEHLILQCPLLQFQRKWAIDNIKKHTNRDPILVSTESDHLNNYKFYLNYKGILQHNTIMDSISLFHREWFNIQSTLSLLAGHAHTQYWKIVQ</sequence>
<protein>
    <submittedName>
        <fullName evidence="4">Uncharacterized protein</fullName>
    </submittedName>
</protein>
<organism evidence="4 5">
    <name type="scientific">Naegleria lovaniensis</name>
    <name type="common">Amoeba</name>
    <dbReference type="NCBI Taxonomy" id="51637"/>
    <lineage>
        <taxon>Eukaryota</taxon>
        <taxon>Discoba</taxon>
        <taxon>Heterolobosea</taxon>
        <taxon>Tetramitia</taxon>
        <taxon>Eutetramitia</taxon>
        <taxon>Vahlkampfiidae</taxon>
        <taxon>Naegleria</taxon>
    </lineage>
</organism>
<dbReference type="CDD" id="cd01650">
    <property type="entry name" value="RT_nLTR_like"/>
    <property type="match status" value="1"/>
</dbReference>
<keyword evidence="1" id="KW-0175">Coiled coil</keyword>
<dbReference type="AlphaFoldDB" id="A0AA88KPF9"/>
<proteinExistence type="predicted"/>
<evidence type="ECO:0000313" key="5">
    <source>
        <dbReference type="Proteomes" id="UP000816034"/>
    </source>
</evidence>
<feature type="coiled-coil region" evidence="1">
    <location>
        <begin position="281"/>
        <end position="308"/>
    </location>
</feature>
<dbReference type="GeneID" id="68102114"/>